<evidence type="ECO:0000259" key="2">
    <source>
        <dbReference type="PROSITE" id="PS50108"/>
    </source>
</evidence>
<dbReference type="InterPro" id="IPR011993">
    <property type="entry name" value="PH-like_dom_sf"/>
</dbReference>
<dbReference type="PROSITE" id="PS50108">
    <property type="entry name" value="CRIB"/>
    <property type="match status" value="1"/>
</dbReference>
<dbReference type="Proteomes" id="UP000815677">
    <property type="component" value="Unassembled WGS sequence"/>
</dbReference>
<sequence>MLSQLLSPIPSSRGHAKHTPASSSLTKKPYTPPTQPQAAIDVHVPELASGTYVVYAKLPARLYHAAFPSNARDHARDNGHECQWVSTGLSGMLVFGKDTRTVPQTFWFRLLAGANTDASAGAGAAGEGRTIWLFRVPESAPLEYRVDKPFFHVFSGSSRKFGFLFMGDDDREAEELAIVVKDSVGGGGGVHQSHLQAEKVAAARSLAIDTTKPLPRSIRSRLANVSSGFTRSGSPGPNSAPSGPIAPIPRHHHALPAPRKPTISAPTASSFVHVAHIGGGVAANNNNNNTAADDSADSDLDGGAWTVLGGADTFDSTEFGFRPPTVFFEQHDIADGYIKASRPAANLRPVLILPQPQPQPALARTWPGDVKQLAQEVPQAKMHRIRRKPSPRLSTISSESPAS</sequence>
<organism evidence="3 4">
    <name type="scientific">Mycena chlorophos</name>
    <name type="common">Agaric fungus</name>
    <name type="synonym">Agaricus chlorophos</name>
    <dbReference type="NCBI Taxonomy" id="658473"/>
    <lineage>
        <taxon>Eukaryota</taxon>
        <taxon>Fungi</taxon>
        <taxon>Dikarya</taxon>
        <taxon>Basidiomycota</taxon>
        <taxon>Agaricomycotina</taxon>
        <taxon>Agaricomycetes</taxon>
        <taxon>Agaricomycetidae</taxon>
        <taxon>Agaricales</taxon>
        <taxon>Marasmiineae</taxon>
        <taxon>Mycenaceae</taxon>
        <taxon>Mycena</taxon>
    </lineage>
</organism>
<feature type="compositionally biased region" description="Low complexity" evidence="1">
    <location>
        <begin position="232"/>
        <end position="245"/>
    </location>
</feature>
<feature type="compositionally biased region" description="Polar residues" evidence="1">
    <location>
        <begin position="1"/>
        <end position="10"/>
    </location>
</feature>
<evidence type="ECO:0000256" key="1">
    <source>
        <dbReference type="SAM" id="MobiDB-lite"/>
    </source>
</evidence>
<gene>
    <name evidence="3" type="ORF">MCHLO_06145</name>
</gene>
<feature type="compositionally biased region" description="Basic residues" evidence="1">
    <location>
        <begin position="381"/>
        <end position="390"/>
    </location>
</feature>
<name>A0ABQ0LCB6_MYCCL</name>
<feature type="region of interest" description="Disordered" evidence="1">
    <location>
        <begin position="226"/>
        <end position="265"/>
    </location>
</feature>
<accession>A0ABQ0LCB6</accession>
<dbReference type="InterPro" id="IPR000095">
    <property type="entry name" value="CRIB_dom"/>
</dbReference>
<evidence type="ECO:0000313" key="3">
    <source>
        <dbReference type="EMBL" id="GAT48767.1"/>
    </source>
</evidence>
<keyword evidence="4" id="KW-1185">Reference proteome</keyword>
<feature type="domain" description="CRIB" evidence="2">
    <location>
        <begin position="263"/>
        <end position="278"/>
    </location>
</feature>
<feature type="region of interest" description="Disordered" evidence="1">
    <location>
        <begin position="377"/>
        <end position="403"/>
    </location>
</feature>
<feature type="compositionally biased region" description="Polar residues" evidence="1">
    <location>
        <begin position="392"/>
        <end position="403"/>
    </location>
</feature>
<feature type="region of interest" description="Disordered" evidence="1">
    <location>
        <begin position="1"/>
        <end position="36"/>
    </location>
</feature>
<reference evidence="3" key="1">
    <citation type="submission" date="2014-09" db="EMBL/GenBank/DDBJ databases">
        <title>Genome sequence of the luminous mushroom Mycena chlorophos for searching fungal bioluminescence genes.</title>
        <authorList>
            <person name="Tanaka Y."/>
            <person name="Kasuga D."/>
            <person name="Oba Y."/>
            <person name="Hase S."/>
            <person name="Sato K."/>
            <person name="Oba Y."/>
            <person name="Sakakibara Y."/>
        </authorList>
    </citation>
    <scope>NUCLEOTIDE SEQUENCE</scope>
</reference>
<protein>
    <recommendedName>
        <fullName evidence="2">CRIB domain-containing protein</fullName>
    </recommendedName>
</protein>
<proteinExistence type="predicted"/>
<dbReference type="Gene3D" id="2.30.29.30">
    <property type="entry name" value="Pleckstrin-homology domain (PH domain)/Phosphotyrosine-binding domain (PTB)"/>
    <property type="match status" value="1"/>
</dbReference>
<evidence type="ECO:0000313" key="4">
    <source>
        <dbReference type="Proteomes" id="UP000815677"/>
    </source>
</evidence>
<dbReference type="EMBL" id="DF844937">
    <property type="protein sequence ID" value="GAT48767.1"/>
    <property type="molecule type" value="Genomic_DNA"/>
</dbReference>